<keyword evidence="1" id="KW-0175">Coiled coil</keyword>
<dbReference type="EMBL" id="CAUYUE010000001">
    <property type="protein sequence ID" value="CAK0736710.1"/>
    <property type="molecule type" value="Genomic_DNA"/>
</dbReference>
<feature type="region of interest" description="Disordered" evidence="2">
    <location>
        <begin position="1"/>
        <end position="22"/>
    </location>
</feature>
<sequence length="609" mass="65708">MVGDESSREQSSCPTPVGTPFRAMLPGDALHLNMPSADVSPQAAFGALNPESLAALQAAFRKSLAEQDEDDKEQAGPGVKEEQRASMSDKALVDGQAEITTPVPAKEPKLASVSDGSPEAIVTPEISPKLVPEAAAGMKERLEAAQKEIERLKRSLEEGTAQQEWMLSNVVKSTAAEKEELTTALQAMQDECNALELELKHHEKEFAELVSEELEQRFMRFEEVTLAAVQKAIGIINAPAAGACPASFAAGMDLAALSLPGGMLTAPLGAVPPSMTLLEALQTRQAQDVLSALEAARAPSRHPLDISLQARARLESAVTTLCATARRRSPFSSRLVGVLGSARRSFVRGTRGAGGAVAGAGSTLGGRIALSARCIDHAADRAAAAAKRSVRARAGQVMHATDSSACWLRKKAKKENLGLFVRQVPSAACAPFKAFAAWSVQLEARMRRRGVGQVMEMYLAMAATTFYVAALGMWIVFASHALCAESRVAEERRSRKELDLKCKVCDLETVLTIERARAEEAEKATARAERCLKQAIKGARRLEREAAKTRRSDDGYPGDMVDISASPEGQSDEDINIWHMEPEELFSWNGFPELDLRGLVKKIRSRCRR</sequence>
<feature type="region of interest" description="Disordered" evidence="2">
    <location>
        <begin position="63"/>
        <end position="120"/>
    </location>
</feature>
<feature type="transmembrane region" description="Helical" evidence="3">
    <location>
        <begin position="457"/>
        <end position="477"/>
    </location>
</feature>
<evidence type="ECO:0000256" key="1">
    <source>
        <dbReference type="SAM" id="Coils"/>
    </source>
</evidence>
<keyword evidence="3" id="KW-0812">Transmembrane</keyword>
<dbReference type="Proteomes" id="UP001314263">
    <property type="component" value="Unassembled WGS sequence"/>
</dbReference>
<organism evidence="4 5">
    <name type="scientific">Coccomyxa viridis</name>
    <dbReference type="NCBI Taxonomy" id="1274662"/>
    <lineage>
        <taxon>Eukaryota</taxon>
        <taxon>Viridiplantae</taxon>
        <taxon>Chlorophyta</taxon>
        <taxon>core chlorophytes</taxon>
        <taxon>Trebouxiophyceae</taxon>
        <taxon>Trebouxiophyceae incertae sedis</taxon>
        <taxon>Coccomyxaceae</taxon>
        <taxon>Coccomyxa</taxon>
    </lineage>
</organism>
<keyword evidence="3" id="KW-0472">Membrane</keyword>
<comment type="caution">
    <text evidence="4">The sequence shown here is derived from an EMBL/GenBank/DDBJ whole genome shotgun (WGS) entry which is preliminary data.</text>
</comment>
<name>A0AAV1HRU0_9CHLO</name>
<keyword evidence="3" id="KW-1133">Transmembrane helix</keyword>
<evidence type="ECO:0000256" key="2">
    <source>
        <dbReference type="SAM" id="MobiDB-lite"/>
    </source>
</evidence>
<dbReference type="AlphaFoldDB" id="A0AAV1HRU0"/>
<accession>A0AAV1HRU0</accession>
<evidence type="ECO:0000256" key="3">
    <source>
        <dbReference type="SAM" id="Phobius"/>
    </source>
</evidence>
<keyword evidence="5" id="KW-1185">Reference proteome</keyword>
<proteinExistence type="predicted"/>
<gene>
    <name evidence="4" type="ORF">CVIRNUC_000790</name>
</gene>
<protein>
    <submittedName>
        <fullName evidence="4">Uncharacterized protein</fullName>
    </submittedName>
</protein>
<reference evidence="4 5" key="1">
    <citation type="submission" date="2023-10" db="EMBL/GenBank/DDBJ databases">
        <authorList>
            <person name="Maclean D."/>
            <person name="Macfadyen A."/>
        </authorList>
    </citation>
    <scope>NUCLEOTIDE SEQUENCE [LARGE SCALE GENOMIC DNA]</scope>
</reference>
<evidence type="ECO:0000313" key="5">
    <source>
        <dbReference type="Proteomes" id="UP001314263"/>
    </source>
</evidence>
<evidence type="ECO:0000313" key="4">
    <source>
        <dbReference type="EMBL" id="CAK0736710.1"/>
    </source>
</evidence>
<feature type="coiled-coil region" evidence="1">
    <location>
        <begin position="135"/>
        <end position="212"/>
    </location>
</feature>